<accession>A0A928KWI9</accession>
<proteinExistence type="inferred from homology"/>
<organism evidence="12 13">
    <name type="scientific">Faecalispora sporosphaeroides</name>
    <dbReference type="NCBI Taxonomy" id="1549"/>
    <lineage>
        <taxon>Bacteria</taxon>
        <taxon>Bacillati</taxon>
        <taxon>Bacillota</taxon>
        <taxon>Clostridia</taxon>
        <taxon>Eubacteriales</taxon>
        <taxon>Oscillospiraceae</taxon>
        <taxon>Faecalispora</taxon>
    </lineage>
</organism>
<dbReference type="RefSeq" id="WP_020071735.1">
    <property type="nucleotide sequence ID" value="NZ_SVNY01000002.1"/>
</dbReference>
<keyword evidence="4" id="KW-0547">Nucleotide-binding</keyword>
<evidence type="ECO:0000256" key="8">
    <source>
        <dbReference type="ARBA" id="ARBA00033408"/>
    </source>
</evidence>
<evidence type="ECO:0000313" key="13">
    <source>
        <dbReference type="Proteomes" id="UP000754750"/>
    </source>
</evidence>
<evidence type="ECO:0000256" key="4">
    <source>
        <dbReference type="ARBA" id="ARBA00022741"/>
    </source>
</evidence>
<evidence type="ECO:0000256" key="6">
    <source>
        <dbReference type="ARBA" id="ARBA00022840"/>
    </source>
</evidence>
<dbReference type="InterPro" id="IPR004604">
    <property type="entry name" value="DNA_recomb/repair_RecN"/>
</dbReference>
<dbReference type="GO" id="GO:0009432">
    <property type="term" value="P:SOS response"/>
    <property type="evidence" value="ECO:0007669"/>
    <property type="project" value="TreeGrafter"/>
</dbReference>
<evidence type="ECO:0000256" key="2">
    <source>
        <dbReference type="ARBA" id="ARBA00009441"/>
    </source>
</evidence>
<evidence type="ECO:0000313" key="12">
    <source>
        <dbReference type="EMBL" id="MBE6832929.1"/>
    </source>
</evidence>
<keyword evidence="10" id="KW-0175">Coiled coil</keyword>
<dbReference type="CDD" id="cd03241">
    <property type="entry name" value="ABC_RecN"/>
    <property type="match status" value="2"/>
</dbReference>
<evidence type="ECO:0000256" key="5">
    <source>
        <dbReference type="ARBA" id="ARBA00022763"/>
    </source>
</evidence>
<evidence type="ECO:0000256" key="7">
    <source>
        <dbReference type="ARBA" id="ARBA00023204"/>
    </source>
</evidence>
<dbReference type="GO" id="GO:0005524">
    <property type="term" value="F:ATP binding"/>
    <property type="evidence" value="ECO:0007669"/>
    <property type="project" value="UniProtKB-KW"/>
</dbReference>
<evidence type="ECO:0000256" key="9">
    <source>
        <dbReference type="PIRNR" id="PIRNR003128"/>
    </source>
</evidence>
<dbReference type="PANTHER" id="PTHR11059:SF0">
    <property type="entry name" value="DNA REPAIR PROTEIN RECN"/>
    <property type="match status" value="1"/>
</dbReference>
<dbReference type="FunFam" id="3.40.50.300:FF:000356">
    <property type="entry name" value="DNA repair protein RecN"/>
    <property type="match status" value="1"/>
</dbReference>
<evidence type="ECO:0000256" key="3">
    <source>
        <dbReference type="ARBA" id="ARBA00021315"/>
    </source>
</evidence>
<feature type="domain" description="RecF/RecN/SMC N-terminal" evidence="11">
    <location>
        <begin position="2"/>
        <end position="510"/>
    </location>
</feature>
<dbReference type="SUPFAM" id="SSF52540">
    <property type="entry name" value="P-loop containing nucleoside triphosphate hydrolases"/>
    <property type="match status" value="1"/>
</dbReference>
<gene>
    <name evidence="12" type="primary">recN</name>
    <name evidence="12" type="ORF">E7512_05010</name>
</gene>
<dbReference type="PIRSF" id="PIRSF003128">
    <property type="entry name" value="RecN"/>
    <property type="match status" value="1"/>
</dbReference>
<dbReference type="FunFam" id="3.40.50.300:FF:000319">
    <property type="entry name" value="DNA repair protein RecN"/>
    <property type="match status" value="1"/>
</dbReference>
<dbReference type="Pfam" id="PF02463">
    <property type="entry name" value="SMC_N"/>
    <property type="match status" value="1"/>
</dbReference>
<dbReference type="InterPro" id="IPR027417">
    <property type="entry name" value="P-loop_NTPase"/>
</dbReference>
<dbReference type="AlphaFoldDB" id="A0A928KWI9"/>
<comment type="caution">
    <text evidence="12">The sequence shown here is derived from an EMBL/GenBank/DDBJ whole genome shotgun (WGS) entry which is preliminary data.</text>
</comment>
<dbReference type="EMBL" id="SVNY01000002">
    <property type="protein sequence ID" value="MBE6832929.1"/>
    <property type="molecule type" value="Genomic_DNA"/>
</dbReference>
<comment type="function">
    <text evidence="1 9">May be involved in recombinational repair of damaged DNA.</text>
</comment>
<keyword evidence="5 9" id="KW-0227">DNA damage</keyword>
<dbReference type="GO" id="GO:0006281">
    <property type="term" value="P:DNA repair"/>
    <property type="evidence" value="ECO:0007669"/>
    <property type="project" value="UniProtKB-KW"/>
</dbReference>
<protein>
    <recommendedName>
        <fullName evidence="3 9">DNA repair protein RecN</fullName>
    </recommendedName>
    <alternativeName>
        <fullName evidence="8 9">Recombination protein N</fullName>
    </alternativeName>
</protein>
<evidence type="ECO:0000256" key="10">
    <source>
        <dbReference type="SAM" id="Coils"/>
    </source>
</evidence>
<dbReference type="InterPro" id="IPR003395">
    <property type="entry name" value="RecF/RecN/SMC_N"/>
</dbReference>
<dbReference type="GO" id="GO:0006310">
    <property type="term" value="P:DNA recombination"/>
    <property type="evidence" value="ECO:0007669"/>
    <property type="project" value="InterPro"/>
</dbReference>
<evidence type="ECO:0000256" key="1">
    <source>
        <dbReference type="ARBA" id="ARBA00003618"/>
    </source>
</evidence>
<dbReference type="NCBIfam" id="TIGR00634">
    <property type="entry name" value="recN"/>
    <property type="match status" value="1"/>
</dbReference>
<dbReference type="Gene3D" id="3.40.50.300">
    <property type="entry name" value="P-loop containing nucleotide triphosphate hydrolases"/>
    <property type="match status" value="2"/>
</dbReference>
<evidence type="ECO:0000259" key="11">
    <source>
        <dbReference type="Pfam" id="PF02463"/>
    </source>
</evidence>
<comment type="similarity">
    <text evidence="2 9">Belongs to the RecN family.</text>
</comment>
<name>A0A928KWI9_9FIRM</name>
<keyword evidence="7 9" id="KW-0234">DNA repair</keyword>
<sequence>MLSQLYIENVAVIEKCGLNFDAGFNVLTGETGAGKSILIDSIGAILGERTSRELIRTGASSAFVSAVFSSPNGHVLQKLTELGYSADEEGNVLIQREISQTGKNTCRINSRPATVSVLKEIAPFLVNTHGQHESYQLLSPDLHIRYIDRVGELLPLLGEYQHAYRNMCRIRDELQAFDLDESQKERRMDLLKYQIQELEEAALRPGEQEQLTEKRTLYRNSERLAQQFQLARTLLDGEEEGGVLSAMAQIGSALLDAKRYLPSVESLSDRFQTLEYELQDCSAELSRAAELLDYDPAELERMEDRLDFLYRLSLKYGETEEEMLDYLENCRAELQNIELSDERLARLNEQYESAKEEAIRLAKLLSAQRKKAASRFIESVKKELQFLNMPGVSFEVEQERCPLNATGCDKIQFLLSTNPGEPPKPVAKIASGGELSRIMLAIKSVLAGKDEVDTLIFDEVDTGISGSAAQKVGLKLRQAAGGHQVICVTHLAQIAALAQNHLLIQKKQQQDRTFTEIIPLDAEGRAKELARIMGGFPVTELMLENAREMLRLAEQAPGKAGA</sequence>
<dbReference type="PANTHER" id="PTHR11059">
    <property type="entry name" value="DNA REPAIR PROTEIN RECN"/>
    <property type="match status" value="1"/>
</dbReference>
<reference evidence="12" key="1">
    <citation type="submission" date="2019-04" db="EMBL/GenBank/DDBJ databases">
        <title>Evolution of Biomass-Degrading Anaerobic Consortia Revealed by Metagenomics.</title>
        <authorList>
            <person name="Peng X."/>
        </authorList>
    </citation>
    <scope>NUCLEOTIDE SEQUENCE</scope>
    <source>
        <strain evidence="12">SIG551</strain>
    </source>
</reference>
<feature type="coiled-coil region" evidence="10">
    <location>
        <begin position="330"/>
        <end position="368"/>
    </location>
</feature>
<keyword evidence="6" id="KW-0067">ATP-binding</keyword>
<dbReference type="GO" id="GO:0043590">
    <property type="term" value="C:bacterial nucleoid"/>
    <property type="evidence" value="ECO:0007669"/>
    <property type="project" value="TreeGrafter"/>
</dbReference>
<dbReference type="Proteomes" id="UP000754750">
    <property type="component" value="Unassembled WGS sequence"/>
</dbReference>